<dbReference type="Proteomes" id="UP000288805">
    <property type="component" value="Unassembled WGS sequence"/>
</dbReference>
<name>A0A438CWN5_VITVI</name>
<organism evidence="1 2">
    <name type="scientific">Vitis vinifera</name>
    <name type="common">Grape</name>
    <dbReference type="NCBI Taxonomy" id="29760"/>
    <lineage>
        <taxon>Eukaryota</taxon>
        <taxon>Viridiplantae</taxon>
        <taxon>Streptophyta</taxon>
        <taxon>Embryophyta</taxon>
        <taxon>Tracheophyta</taxon>
        <taxon>Spermatophyta</taxon>
        <taxon>Magnoliopsida</taxon>
        <taxon>eudicotyledons</taxon>
        <taxon>Gunneridae</taxon>
        <taxon>Pentapetalae</taxon>
        <taxon>rosids</taxon>
        <taxon>Vitales</taxon>
        <taxon>Vitaceae</taxon>
        <taxon>Viteae</taxon>
        <taxon>Vitis</taxon>
    </lineage>
</organism>
<dbReference type="InterPro" id="IPR036397">
    <property type="entry name" value="RNaseH_sf"/>
</dbReference>
<evidence type="ECO:0000313" key="1">
    <source>
        <dbReference type="EMBL" id="RVW27613.1"/>
    </source>
</evidence>
<dbReference type="EMBL" id="QGNW01001946">
    <property type="protein sequence ID" value="RVW27613.1"/>
    <property type="molecule type" value="Genomic_DNA"/>
</dbReference>
<dbReference type="PANTHER" id="PTHR48475:SF1">
    <property type="entry name" value="RNASE H TYPE-1 DOMAIN-CONTAINING PROTEIN"/>
    <property type="match status" value="1"/>
</dbReference>
<dbReference type="PANTHER" id="PTHR48475">
    <property type="entry name" value="RIBONUCLEASE H"/>
    <property type="match status" value="1"/>
</dbReference>
<dbReference type="Gene3D" id="3.30.420.10">
    <property type="entry name" value="Ribonuclease H-like superfamily/Ribonuclease H"/>
    <property type="match status" value="1"/>
</dbReference>
<protein>
    <recommendedName>
        <fullName evidence="3">Retrotransposon gag domain-containing protein</fullName>
    </recommendedName>
</protein>
<evidence type="ECO:0008006" key="3">
    <source>
        <dbReference type="Google" id="ProtNLM"/>
    </source>
</evidence>
<accession>A0A438CWN5</accession>
<evidence type="ECO:0000313" key="2">
    <source>
        <dbReference type="Proteomes" id="UP000288805"/>
    </source>
</evidence>
<dbReference type="AlphaFoldDB" id="A0A438CWN5"/>
<reference evidence="1 2" key="1">
    <citation type="journal article" date="2018" name="PLoS Genet.">
        <title>Population sequencing reveals clonal diversity and ancestral inbreeding in the grapevine cultivar Chardonnay.</title>
        <authorList>
            <person name="Roach M.J."/>
            <person name="Johnson D.L."/>
            <person name="Bohlmann J."/>
            <person name="van Vuuren H.J."/>
            <person name="Jones S.J."/>
            <person name="Pretorius I.S."/>
            <person name="Schmidt S.A."/>
            <person name="Borneman A.R."/>
        </authorList>
    </citation>
    <scope>NUCLEOTIDE SEQUENCE [LARGE SCALE GENOMIC DNA]</scope>
    <source>
        <strain evidence="2">cv. Chardonnay</strain>
        <tissue evidence="1">Leaf</tissue>
    </source>
</reference>
<dbReference type="GO" id="GO:0003676">
    <property type="term" value="F:nucleic acid binding"/>
    <property type="evidence" value="ECO:0007669"/>
    <property type="project" value="InterPro"/>
</dbReference>
<proteinExistence type="predicted"/>
<gene>
    <name evidence="1" type="ORF">CK203_099134</name>
</gene>
<comment type="caution">
    <text evidence="1">The sequence shown here is derived from an EMBL/GenBank/DDBJ whole genome shotgun (WGS) entry which is preliminary data.</text>
</comment>
<sequence>MRGDKQNPTHCAKKRLEWVKGKWVDELPRVLWAYQTTPGWPTGTTPFAFAYGMKVVIPIEIGMSIAKTVVQGQRDENHELERHLDWADEQSKIEESSLESLSKSRIQGVWDPAHSTRVGIPSGCRHFPPGCHVPLHPDVAAIPPDCRHFSPGCITSGILTSDGRGERFNFPGHTYPDQLIARTRKVLQLFAQCHGVLLKLPYMLPGKVPSARISSFVVSAINEEKIRDSGGRLVKLETPHTKELELTLIIMEATPEDQHSHHGHQDNPNAFISMRDRMHPPRMSAPSCIVPPTEQLVIRPILCHFYQLSMEWKNKWLERQISNFSAKENEKFYECWERYMEAINACPHHGFDTWLLRMDEPHREEVGKMKFQPSAFNAKAGMYTLNEDDDMKAKFVAMTRRMEELELKKMHEVQAVAETPVQG</sequence>